<evidence type="ECO:0000256" key="1">
    <source>
        <dbReference type="SAM" id="SignalP"/>
    </source>
</evidence>
<name>A0A420KCH9_9BURK</name>
<dbReference type="GO" id="GO:0071281">
    <property type="term" value="P:cellular response to iron ion"/>
    <property type="evidence" value="ECO:0007669"/>
    <property type="project" value="TreeGrafter"/>
</dbReference>
<dbReference type="PANTHER" id="PTHR30535:SF34">
    <property type="entry name" value="MOLYBDATE-BINDING PROTEIN MOLA"/>
    <property type="match status" value="1"/>
</dbReference>
<dbReference type="InterPro" id="IPR002491">
    <property type="entry name" value="ABC_transptr_periplasmic_BD"/>
</dbReference>
<evidence type="ECO:0000313" key="3">
    <source>
        <dbReference type="EMBL" id="RKJ96931.1"/>
    </source>
</evidence>
<keyword evidence="1" id="KW-0732">Signal</keyword>
<sequence length="344" mass="36679">MMRRRLLLQLPLALAAARVRAQGAEGVIVARFGTLPGHVRKVFAAGPPAGVLVAALAPEKLIGWPLTLGDEARALLGPQLRALPHTGRLSGRGSTVPLESLLLLAPDLVLDAGTADVTYISGVRRVSEQTGLPTVLVQGRIADHAAQLREVGRLLGVAGRGERLAAEAQAAIDLAARVRASVPPAGRPRVYYGRGADGLETGRAGSINVELLDFCAGRNVGTEAGQGSLTRVSLEQLLLWNPEVIVTQDAAFARRVLADPLWRGIAAVRAGRVHCAPALPFGWLDGPPGVNRLIGVRWLLERLHPGHPALRALEPFPEAVRRFYQLFYGASLSEQDVRRLLDGI</sequence>
<evidence type="ECO:0000259" key="2">
    <source>
        <dbReference type="PROSITE" id="PS50983"/>
    </source>
</evidence>
<organism evidence="3 4">
    <name type="scientific">Alicycliphilus denitrificans</name>
    <dbReference type="NCBI Taxonomy" id="179636"/>
    <lineage>
        <taxon>Bacteria</taxon>
        <taxon>Pseudomonadati</taxon>
        <taxon>Pseudomonadota</taxon>
        <taxon>Betaproteobacteria</taxon>
        <taxon>Burkholderiales</taxon>
        <taxon>Comamonadaceae</taxon>
        <taxon>Alicycliphilus</taxon>
    </lineage>
</organism>
<feature type="signal peptide" evidence="1">
    <location>
        <begin position="1"/>
        <end position="21"/>
    </location>
</feature>
<reference evidence="3 4" key="1">
    <citation type="submission" date="2018-09" db="EMBL/GenBank/DDBJ databases">
        <title>Genome comparison of Alicycliphilus sp. BQ1, a polyurethanolytic bacterium, with its closest phylogenetic relatives Alicycliphilus denitrificans BC and K601, unable to attack polyurethane.</title>
        <authorList>
            <person name="Loza-Tavera H."/>
            <person name="Lozano L."/>
            <person name="Cevallos M."/>
            <person name="Maya-Lucas O."/>
            <person name="Garcia-Mena J."/>
            <person name="Hernandez J."/>
        </authorList>
    </citation>
    <scope>NUCLEOTIDE SEQUENCE [LARGE SCALE GENOMIC DNA]</scope>
    <source>
        <strain evidence="3 4">BQ1</strain>
    </source>
</reference>
<dbReference type="Gene3D" id="1.20.58.2180">
    <property type="match status" value="1"/>
</dbReference>
<dbReference type="PROSITE" id="PS50983">
    <property type="entry name" value="FE_B12_PBP"/>
    <property type="match status" value="1"/>
</dbReference>
<dbReference type="EMBL" id="NKDB02000002">
    <property type="protein sequence ID" value="RKJ96931.1"/>
    <property type="molecule type" value="Genomic_DNA"/>
</dbReference>
<evidence type="ECO:0000313" key="4">
    <source>
        <dbReference type="Proteomes" id="UP000216225"/>
    </source>
</evidence>
<dbReference type="Pfam" id="PF01497">
    <property type="entry name" value="Peripla_BP_2"/>
    <property type="match status" value="1"/>
</dbReference>
<dbReference type="InterPro" id="IPR050902">
    <property type="entry name" value="ABC_Transporter_SBP"/>
</dbReference>
<dbReference type="RefSeq" id="WP_094438469.1">
    <property type="nucleotide sequence ID" value="NZ_NKDB02000002.1"/>
</dbReference>
<feature type="domain" description="Fe/B12 periplasmic-binding" evidence="2">
    <location>
        <begin position="41"/>
        <end position="307"/>
    </location>
</feature>
<accession>A0A420KCH9</accession>
<dbReference type="SUPFAM" id="SSF53807">
    <property type="entry name" value="Helical backbone' metal receptor"/>
    <property type="match status" value="1"/>
</dbReference>
<comment type="caution">
    <text evidence="3">The sequence shown here is derived from an EMBL/GenBank/DDBJ whole genome shotgun (WGS) entry which is preliminary data.</text>
</comment>
<dbReference type="Proteomes" id="UP000216225">
    <property type="component" value="Unassembled WGS sequence"/>
</dbReference>
<dbReference type="PANTHER" id="PTHR30535">
    <property type="entry name" value="VITAMIN B12-BINDING PROTEIN"/>
    <property type="match status" value="1"/>
</dbReference>
<protein>
    <submittedName>
        <fullName evidence="3">Iron ABC transporter substrate-binding protein</fullName>
    </submittedName>
</protein>
<gene>
    <name evidence="3" type="ORF">CE154_013070</name>
</gene>
<proteinExistence type="predicted"/>
<dbReference type="Gene3D" id="3.40.50.1980">
    <property type="entry name" value="Nitrogenase molybdenum iron protein domain"/>
    <property type="match status" value="2"/>
</dbReference>
<feature type="chain" id="PRO_5019034078" evidence="1">
    <location>
        <begin position="22"/>
        <end position="344"/>
    </location>
</feature>
<dbReference type="AlphaFoldDB" id="A0A420KCH9"/>